<sequence length="60" mass="6603">MCDDCEVDTVRVATQPPPLEECHLEVVVTAKQLCSLDRSMLVTTNAGWRQAENAVIGRCV</sequence>
<proteinExistence type="predicted"/>
<accession>A0A8T1CIU0</accession>
<gene>
    <name evidence="1" type="ORF">PC117_g16164</name>
</gene>
<reference evidence="1" key="1">
    <citation type="submission" date="2018-10" db="EMBL/GenBank/DDBJ databases">
        <title>Effector identification in a new, highly contiguous assembly of the strawberry crown rot pathogen Phytophthora cactorum.</title>
        <authorList>
            <person name="Armitage A.D."/>
            <person name="Nellist C.F."/>
            <person name="Bates H."/>
            <person name="Vickerstaff R.J."/>
            <person name="Harrison R.J."/>
        </authorList>
    </citation>
    <scope>NUCLEOTIDE SEQUENCE</scope>
    <source>
        <strain evidence="1">4040</strain>
    </source>
</reference>
<organism evidence="1 2">
    <name type="scientific">Phytophthora cactorum</name>
    <dbReference type="NCBI Taxonomy" id="29920"/>
    <lineage>
        <taxon>Eukaryota</taxon>
        <taxon>Sar</taxon>
        <taxon>Stramenopiles</taxon>
        <taxon>Oomycota</taxon>
        <taxon>Peronosporomycetes</taxon>
        <taxon>Peronosporales</taxon>
        <taxon>Peronosporaceae</taxon>
        <taxon>Phytophthora</taxon>
    </lineage>
</organism>
<evidence type="ECO:0000313" key="1">
    <source>
        <dbReference type="EMBL" id="KAG2921635.1"/>
    </source>
</evidence>
<evidence type="ECO:0000313" key="2">
    <source>
        <dbReference type="Proteomes" id="UP000736787"/>
    </source>
</evidence>
<dbReference type="Proteomes" id="UP000736787">
    <property type="component" value="Unassembled WGS sequence"/>
</dbReference>
<name>A0A8T1CIU0_9STRA</name>
<comment type="caution">
    <text evidence="1">The sequence shown here is derived from an EMBL/GenBank/DDBJ whole genome shotgun (WGS) entry which is preliminary data.</text>
</comment>
<dbReference type="AlphaFoldDB" id="A0A8T1CIU0"/>
<protein>
    <submittedName>
        <fullName evidence="1">Uncharacterized protein</fullName>
    </submittedName>
</protein>
<dbReference type="EMBL" id="RCMK01000563">
    <property type="protein sequence ID" value="KAG2921635.1"/>
    <property type="molecule type" value="Genomic_DNA"/>
</dbReference>